<dbReference type="RefSeq" id="WP_382394028.1">
    <property type="nucleotide sequence ID" value="NZ_JBHTCQ010000002.1"/>
</dbReference>
<evidence type="ECO:0000313" key="2">
    <source>
        <dbReference type="EMBL" id="MFC7405519.1"/>
    </source>
</evidence>
<reference evidence="3" key="1">
    <citation type="journal article" date="2019" name="Int. J. Syst. Evol. Microbiol.">
        <title>The Global Catalogue of Microorganisms (GCM) 10K type strain sequencing project: providing services to taxonomists for standard genome sequencing and annotation.</title>
        <authorList>
            <consortium name="The Broad Institute Genomics Platform"/>
            <consortium name="The Broad Institute Genome Sequencing Center for Infectious Disease"/>
            <person name="Wu L."/>
            <person name="Ma J."/>
        </authorList>
    </citation>
    <scope>NUCLEOTIDE SEQUENCE [LARGE SCALE GENOMIC DNA]</scope>
    <source>
        <strain evidence="3">JCM 1490</strain>
    </source>
</reference>
<name>A0ABW2Q7N5_9MICO</name>
<keyword evidence="1" id="KW-0812">Transmembrane</keyword>
<evidence type="ECO:0000256" key="1">
    <source>
        <dbReference type="SAM" id="Phobius"/>
    </source>
</evidence>
<protein>
    <submittedName>
        <fullName evidence="2">Uncharacterized protein</fullName>
    </submittedName>
</protein>
<organism evidence="2 3">
    <name type="scientific">Georgenia alba</name>
    <dbReference type="NCBI Taxonomy" id="2233858"/>
    <lineage>
        <taxon>Bacteria</taxon>
        <taxon>Bacillati</taxon>
        <taxon>Actinomycetota</taxon>
        <taxon>Actinomycetes</taxon>
        <taxon>Micrococcales</taxon>
        <taxon>Bogoriellaceae</taxon>
        <taxon>Georgenia</taxon>
    </lineage>
</organism>
<keyword evidence="3" id="KW-1185">Reference proteome</keyword>
<keyword evidence="1" id="KW-0472">Membrane</keyword>
<keyword evidence="1" id="KW-1133">Transmembrane helix</keyword>
<accession>A0ABW2Q7N5</accession>
<dbReference type="EMBL" id="JBHTCQ010000002">
    <property type="protein sequence ID" value="MFC7405519.1"/>
    <property type="molecule type" value="Genomic_DNA"/>
</dbReference>
<gene>
    <name evidence="2" type="ORF">ACFQQL_10410</name>
</gene>
<comment type="caution">
    <text evidence="2">The sequence shown here is derived from an EMBL/GenBank/DDBJ whole genome shotgun (WGS) entry which is preliminary data.</text>
</comment>
<sequence>MEHVDEGLRARVSHPLARAGFWLVLIVALLGGLWLLGFAFGS</sequence>
<dbReference type="Proteomes" id="UP001596455">
    <property type="component" value="Unassembled WGS sequence"/>
</dbReference>
<proteinExistence type="predicted"/>
<feature type="transmembrane region" description="Helical" evidence="1">
    <location>
        <begin position="20"/>
        <end position="40"/>
    </location>
</feature>
<evidence type="ECO:0000313" key="3">
    <source>
        <dbReference type="Proteomes" id="UP001596455"/>
    </source>
</evidence>